<dbReference type="SMART" id="SM00409">
    <property type="entry name" value="IG"/>
    <property type="match status" value="2"/>
</dbReference>
<dbReference type="InterPro" id="IPR003598">
    <property type="entry name" value="Ig_sub2"/>
</dbReference>
<protein>
    <submittedName>
        <fullName evidence="5">Nephrin</fullName>
    </submittedName>
</protein>
<dbReference type="InterPro" id="IPR013783">
    <property type="entry name" value="Ig-like_fold"/>
</dbReference>
<proteinExistence type="predicted"/>
<dbReference type="GO" id="GO:0016020">
    <property type="term" value="C:membrane"/>
    <property type="evidence" value="ECO:0007669"/>
    <property type="project" value="UniProtKB-SubCell"/>
</dbReference>
<keyword evidence="2" id="KW-0472">Membrane</keyword>
<evidence type="ECO:0000256" key="2">
    <source>
        <dbReference type="ARBA" id="ARBA00023136"/>
    </source>
</evidence>
<feature type="domain" description="Ig-like" evidence="4">
    <location>
        <begin position="121"/>
        <end position="213"/>
    </location>
</feature>
<dbReference type="AlphaFoldDB" id="A0AAV4U7N2"/>
<dbReference type="Pfam" id="PF08205">
    <property type="entry name" value="C2-set_2"/>
    <property type="match status" value="1"/>
</dbReference>
<dbReference type="Gene3D" id="2.60.40.10">
    <property type="entry name" value="Immunoglobulins"/>
    <property type="match status" value="3"/>
</dbReference>
<dbReference type="SMART" id="SM00408">
    <property type="entry name" value="IGc2"/>
    <property type="match status" value="1"/>
</dbReference>
<evidence type="ECO:0000313" key="6">
    <source>
        <dbReference type="Proteomes" id="UP001054837"/>
    </source>
</evidence>
<dbReference type="InterPro" id="IPR007110">
    <property type="entry name" value="Ig-like_dom"/>
</dbReference>
<comment type="subcellular location">
    <subcellularLocation>
        <location evidence="1">Membrane</location>
        <topology evidence="1">Single-pass membrane protein</topology>
    </subcellularLocation>
</comment>
<dbReference type="PROSITE" id="PS50835">
    <property type="entry name" value="IG_LIKE"/>
    <property type="match status" value="2"/>
</dbReference>
<dbReference type="PANTHER" id="PTHR23278">
    <property type="entry name" value="SIDESTEP PROTEIN"/>
    <property type="match status" value="1"/>
</dbReference>
<dbReference type="InterPro" id="IPR013162">
    <property type="entry name" value="CD80_C2-set"/>
</dbReference>
<dbReference type="PANTHER" id="PTHR23278:SF19">
    <property type="entry name" value="OBSCURIN"/>
    <property type="match status" value="1"/>
</dbReference>
<evidence type="ECO:0000256" key="1">
    <source>
        <dbReference type="ARBA" id="ARBA00004167"/>
    </source>
</evidence>
<gene>
    <name evidence="5" type="primary">Nphs1_7</name>
    <name evidence="5" type="ORF">CDAR_220241</name>
</gene>
<keyword evidence="6" id="KW-1185">Reference proteome</keyword>
<dbReference type="EMBL" id="BPLQ01010806">
    <property type="protein sequence ID" value="GIY53778.1"/>
    <property type="molecule type" value="Genomic_DNA"/>
</dbReference>
<feature type="domain" description="Ig-like" evidence="4">
    <location>
        <begin position="20"/>
        <end position="114"/>
    </location>
</feature>
<accession>A0AAV4U7N2</accession>
<dbReference type="Proteomes" id="UP001054837">
    <property type="component" value="Unassembled WGS sequence"/>
</dbReference>
<dbReference type="InterPro" id="IPR003599">
    <property type="entry name" value="Ig_sub"/>
</dbReference>
<reference evidence="5 6" key="1">
    <citation type="submission" date="2021-06" db="EMBL/GenBank/DDBJ databases">
        <title>Caerostris darwini draft genome.</title>
        <authorList>
            <person name="Kono N."/>
            <person name="Arakawa K."/>
        </authorList>
    </citation>
    <scope>NUCLEOTIDE SEQUENCE [LARGE SCALE GENOMIC DNA]</scope>
</reference>
<dbReference type="SUPFAM" id="SSF48726">
    <property type="entry name" value="Immunoglobulin"/>
    <property type="match status" value="3"/>
</dbReference>
<evidence type="ECO:0000313" key="5">
    <source>
        <dbReference type="EMBL" id="GIY53778.1"/>
    </source>
</evidence>
<sequence length="321" mass="35946">MKEVVLFNFICISTDIKVLPLHVGIIDSNHPMLAGERYEIVCQAIGSKPAAITRWWLEGNKITSGFSEIIEEEFGNLTTNILQFVPVPEDNGKVLTCKAANPAIPKTTIETTLLLNVHFIPELNLTVNGSTGNRTITEGDYIHLECSIKANPWVYDVAWHFRNRLLTASKTKGIFINNQTLVIEQTKREHSGKYRCSAENFINRGTSNSVHLTIKYAPKCKLHDLQRFILTGVETVNMSCQVDADPKDVIFLWSLENPQGVITLQNWSDSNTLNYSPVTDHGFGVIHCWGRNSIGFQEIPCQFELLAANSHAPFCSLLDSD</sequence>
<evidence type="ECO:0000259" key="4">
    <source>
        <dbReference type="PROSITE" id="PS50835"/>
    </source>
</evidence>
<keyword evidence="3" id="KW-1015">Disulfide bond</keyword>
<organism evidence="5 6">
    <name type="scientific">Caerostris darwini</name>
    <dbReference type="NCBI Taxonomy" id="1538125"/>
    <lineage>
        <taxon>Eukaryota</taxon>
        <taxon>Metazoa</taxon>
        <taxon>Ecdysozoa</taxon>
        <taxon>Arthropoda</taxon>
        <taxon>Chelicerata</taxon>
        <taxon>Arachnida</taxon>
        <taxon>Araneae</taxon>
        <taxon>Araneomorphae</taxon>
        <taxon>Entelegynae</taxon>
        <taxon>Araneoidea</taxon>
        <taxon>Araneidae</taxon>
        <taxon>Caerostris</taxon>
    </lineage>
</organism>
<evidence type="ECO:0000256" key="3">
    <source>
        <dbReference type="ARBA" id="ARBA00023157"/>
    </source>
</evidence>
<comment type="caution">
    <text evidence="5">The sequence shown here is derived from an EMBL/GenBank/DDBJ whole genome shotgun (WGS) entry which is preliminary data.</text>
</comment>
<dbReference type="InterPro" id="IPR036179">
    <property type="entry name" value="Ig-like_dom_sf"/>
</dbReference>
<dbReference type="Pfam" id="PF13927">
    <property type="entry name" value="Ig_3"/>
    <property type="match status" value="1"/>
</dbReference>
<name>A0AAV4U7N2_9ARAC</name>